<dbReference type="PANTHER" id="PTHR24322">
    <property type="entry name" value="PKSB"/>
    <property type="match status" value="1"/>
</dbReference>
<dbReference type="PRINTS" id="PR00080">
    <property type="entry name" value="SDRFAMILY"/>
</dbReference>
<dbReference type="EMBL" id="QEEX01000001">
    <property type="protein sequence ID" value="PWB98081.1"/>
    <property type="molecule type" value="Genomic_DNA"/>
</dbReference>
<evidence type="ECO:0000256" key="2">
    <source>
        <dbReference type="ARBA" id="ARBA00023002"/>
    </source>
</evidence>
<name>A0A2U1T2G6_9MICO</name>
<dbReference type="InterPro" id="IPR002347">
    <property type="entry name" value="SDR_fam"/>
</dbReference>
<sequence length="275" mass="29868">MQTVAGKVVLVTGAAMGMGRLYVERAISEGASSVILWDINEIQLAATVSELAPRGVPLHPYVVDVSQREQIQDAAARVTAEAGVPEVLINNAGVVRSAWFWEQDSERDIDFTMAINALAPMHITREFLPGMIASGRECRILNIASAAGTLSNPKMAVYAGSKWALIGWSDSVRLELVKAGHERVKVTTFAPSYIRTGMFEGARGPVLTPLMAPEFAVKKAWKAMLRGTPMLLLPWSVNLSKVVRGLLPTRAWDVVGGEWFGVYKSMDEFTGRPGA</sequence>
<dbReference type="RefSeq" id="WP_108997868.1">
    <property type="nucleotide sequence ID" value="NZ_QEEX01000001.1"/>
</dbReference>
<gene>
    <name evidence="4" type="ORF">DF220_09775</name>
</gene>
<keyword evidence="2" id="KW-0560">Oxidoreductase</keyword>
<dbReference type="PANTHER" id="PTHR24322:SF736">
    <property type="entry name" value="RETINOL DEHYDROGENASE 10"/>
    <property type="match status" value="1"/>
</dbReference>
<dbReference type="Proteomes" id="UP000244978">
    <property type="component" value="Unassembled WGS sequence"/>
</dbReference>
<organism evidence="4 5">
    <name type="scientific">Homoserinimonas hongtaonis</name>
    <dbReference type="NCBI Taxonomy" id="2079791"/>
    <lineage>
        <taxon>Bacteria</taxon>
        <taxon>Bacillati</taxon>
        <taxon>Actinomycetota</taxon>
        <taxon>Actinomycetes</taxon>
        <taxon>Micrococcales</taxon>
        <taxon>Microbacteriaceae</taxon>
        <taxon>Homoserinimonas</taxon>
    </lineage>
</organism>
<comment type="caution">
    <text evidence="4">The sequence shown here is derived from an EMBL/GenBank/DDBJ whole genome shotgun (WGS) entry which is preliminary data.</text>
</comment>
<dbReference type="Pfam" id="PF00106">
    <property type="entry name" value="adh_short"/>
    <property type="match status" value="1"/>
</dbReference>
<dbReference type="InterPro" id="IPR020904">
    <property type="entry name" value="Sc_DH/Rdtase_CS"/>
</dbReference>
<proteinExistence type="inferred from homology"/>
<evidence type="ECO:0000313" key="5">
    <source>
        <dbReference type="Proteomes" id="UP000244978"/>
    </source>
</evidence>
<reference evidence="5" key="1">
    <citation type="submission" date="2018-04" db="EMBL/GenBank/DDBJ databases">
        <authorList>
            <person name="Liu S."/>
            <person name="Wang Z."/>
            <person name="Li J."/>
        </authorList>
    </citation>
    <scope>NUCLEOTIDE SEQUENCE [LARGE SCALE GENOMIC DNA]</scope>
    <source>
        <strain evidence="5">S1194</strain>
    </source>
</reference>
<dbReference type="PROSITE" id="PS00061">
    <property type="entry name" value="ADH_SHORT"/>
    <property type="match status" value="1"/>
</dbReference>
<evidence type="ECO:0000256" key="1">
    <source>
        <dbReference type="ARBA" id="ARBA00006484"/>
    </source>
</evidence>
<evidence type="ECO:0000256" key="3">
    <source>
        <dbReference type="RuleBase" id="RU000363"/>
    </source>
</evidence>
<accession>A0A2U1T2G6</accession>
<dbReference type="AlphaFoldDB" id="A0A2U1T2G6"/>
<dbReference type="SUPFAM" id="SSF51735">
    <property type="entry name" value="NAD(P)-binding Rossmann-fold domains"/>
    <property type="match status" value="1"/>
</dbReference>
<dbReference type="PRINTS" id="PR00081">
    <property type="entry name" value="GDHRDH"/>
</dbReference>
<dbReference type="Gene3D" id="3.40.50.720">
    <property type="entry name" value="NAD(P)-binding Rossmann-like Domain"/>
    <property type="match status" value="1"/>
</dbReference>
<dbReference type="GO" id="GO:0016616">
    <property type="term" value="F:oxidoreductase activity, acting on the CH-OH group of donors, NAD or NADP as acceptor"/>
    <property type="evidence" value="ECO:0007669"/>
    <property type="project" value="TreeGrafter"/>
</dbReference>
<keyword evidence="5" id="KW-1185">Reference proteome</keyword>
<evidence type="ECO:0000313" key="4">
    <source>
        <dbReference type="EMBL" id="PWB98081.1"/>
    </source>
</evidence>
<dbReference type="InterPro" id="IPR036291">
    <property type="entry name" value="NAD(P)-bd_dom_sf"/>
</dbReference>
<comment type="similarity">
    <text evidence="1 3">Belongs to the short-chain dehydrogenases/reductases (SDR) family.</text>
</comment>
<protein>
    <submittedName>
        <fullName evidence="4">3-oxoacyl-ACP reductase</fullName>
    </submittedName>
</protein>